<feature type="region of interest" description="Disordered" evidence="10">
    <location>
        <begin position="109"/>
        <end position="132"/>
    </location>
</feature>
<feature type="region of interest" description="Disordered" evidence="10">
    <location>
        <begin position="543"/>
        <end position="622"/>
    </location>
</feature>
<evidence type="ECO:0000256" key="7">
    <source>
        <dbReference type="ARBA" id="ARBA00023163"/>
    </source>
</evidence>
<dbReference type="SUPFAM" id="SSF57850">
    <property type="entry name" value="RING/U-box"/>
    <property type="match status" value="1"/>
</dbReference>
<keyword evidence="8" id="KW-0539">Nucleus</keyword>
<evidence type="ECO:0000256" key="5">
    <source>
        <dbReference type="ARBA" id="ARBA00023015"/>
    </source>
</evidence>
<evidence type="ECO:0000259" key="12">
    <source>
        <dbReference type="PROSITE" id="PS51294"/>
    </source>
</evidence>
<dbReference type="PROSITE" id="PS51294">
    <property type="entry name" value="HTH_MYB"/>
    <property type="match status" value="1"/>
</dbReference>
<dbReference type="NCBIfam" id="TIGR01557">
    <property type="entry name" value="myb_SHAQKYF"/>
    <property type="match status" value="1"/>
</dbReference>
<dbReference type="InterPro" id="IPR009057">
    <property type="entry name" value="Homeodomain-like_sf"/>
</dbReference>
<dbReference type="GO" id="GO:0008270">
    <property type="term" value="F:zinc ion binding"/>
    <property type="evidence" value="ECO:0007669"/>
    <property type="project" value="UniProtKB-KW"/>
</dbReference>
<dbReference type="InterPro" id="IPR017907">
    <property type="entry name" value="Znf_RING_CS"/>
</dbReference>
<evidence type="ECO:0000313" key="14">
    <source>
        <dbReference type="EMBL" id="CAE0243635.1"/>
    </source>
</evidence>
<comment type="subcellular location">
    <subcellularLocation>
        <location evidence="1">Nucleus</location>
    </subcellularLocation>
</comment>
<feature type="region of interest" description="Disordered" evidence="10">
    <location>
        <begin position="655"/>
        <end position="680"/>
    </location>
</feature>
<dbReference type="PROSITE" id="PS51382">
    <property type="entry name" value="SPX"/>
    <property type="match status" value="1"/>
</dbReference>
<dbReference type="PANTHER" id="PTHR31312:SF1">
    <property type="entry name" value="TRANSCRIPTION ACTIVATOR GLK1"/>
    <property type="match status" value="1"/>
</dbReference>
<organism evidence="14">
    <name type="scientific">Palpitomonas bilix</name>
    <dbReference type="NCBI Taxonomy" id="652834"/>
    <lineage>
        <taxon>Eukaryota</taxon>
        <taxon>Eukaryota incertae sedis</taxon>
    </lineage>
</organism>
<dbReference type="Gene3D" id="1.10.10.60">
    <property type="entry name" value="Homeodomain-like"/>
    <property type="match status" value="1"/>
</dbReference>
<dbReference type="GO" id="GO:0005634">
    <property type="term" value="C:nucleus"/>
    <property type="evidence" value="ECO:0007669"/>
    <property type="project" value="UniProtKB-SubCell"/>
</dbReference>
<evidence type="ECO:0000256" key="9">
    <source>
        <dbReference type="PROSITE-ProRule" id="PRU00175"/>
    </source>
</evidence>
<feature type="compositionally biased region" description="Low complexity" evidence="10">
    <location>
        <begin position="583"/>
        <end position="597"/>
    </location>
</feature>
<dbReference type="InterPro" id="IPR027370">
    <property type="entry name" value="Znf-RING_euk"/>
</dbReference>
<evidence type="ECO:0000256" key="2">
    <source>
        <dbReference type="ARBA" id="ARBA00022723"/>
    </source>
</evidence>
<gene>
    <name evidence="14" type="ORF">PBIL07802_LOCUS5804</name>
</gene>
<dbReference type="FunFam" id="1.10.10.60:FF:000007">
    <property type="entry name" value="Two-component response regulator"/>
    <property type="match status" value="1"/>
</dbReference>
<dbReference type="SMART" id="SM00184">
    <property type="entry name" value="RING"/>
    <property type="match status" value="1"/>
</dbReference>
<evidence type="ECO:0000256" key="3">
    <source>
        <dbReference type="ARBA" id="ARBA00022771"/>
    </source>
</evidence>
<dbReference type="Gene3D" id="3.30.40.10">
    <property type="entry name" value="Zinc/RING finger domain, C3HC4 (zinc finger)"/>
    <property type="match status" value="1"/>
</dbReference>
<feature type="region of interest" description="Disordered" evidence="10">
    <location>
        <begin position="357"/>
        <end position="399"/>
    </location>
</feature>
<evidence type="ECO:0000256" key="1">
    <source>
        <dbReference type="ARBA" id="ARBA00004123"/>
    </source>
</evidence>
<evidence type="ECO:0000256" key="6">
    <source>
        <dbReference type="ARBA" id="ARBA00023125"/>
    </source>
</evidence>
<feature type="domain" description="RING-type" evidence="11">
    <location>
        <begin position="245"/>
        <end position="327"/>
    </location>
</feature>
<keyword evidence="5" id="KW-0805">Transcription regulation</keyword>
<feature type="domain" description="HTH myb-type" evidence="12">
    <location>
        <begin position="738"/>
        <end position="797"/>
    </location>
</feature>
<dbReference type="InterPro" id="IPR017930">
    <property type="entry name" value="Myb_dom"/>
</dbReference>
<dbReference type="GO" id="GO:0000976">
    <property type="term" value="F:transcription cis-regulatory region binding"/>
    <property type="evidence" value="ECO:0007669"/>
    <property type="project" value="TreeGrafter"/>
</dbReference>
<reference evidence="14" key="1">
    <citation type="submission" date="2021-01" db="EMBL/GenBank/DDBJ databases">
        <authorList>
            <person name="Corre E."/>
            <person name="Pelletier E."/>
            <person name="Niang G."/>
            <person name="Scheremetjew M."/>
            <person name="Finn R."/>
            <person name="Kale V."/>
            <person name="Holt S."/>
            <person name="Cochrane G."/>
            <person name="Meng A."/>
            <person name="Brown T."/>
            <person name="Cohen L."/>
        </authorList>
    </citation>
    <scope>NUCLEOTIDE SEQUENCE</scope>
    <source>
        <strain evidence="14">NIES-2562</strain>
    </source>
</reference>
<evidence type="ECO:0008006" key="15">
    <source>
        <dbReference type="Google" id="ProtNLM"/>
    </source>
</evidence>
<dbReference type="Pfam" id="PF03105">
    <property type="entry name" value="SPX"/>
    <property type="match status" value="1"/>
</dbReference>
<keyword evidence="4" id="KW-0862">Zinc</keyword>
<feature type="domain" description="SPX" evidence="13">
    <location>
        <begin position="1"/>
        <end position="185"/>
    </location>
</feature>
<feature type="compositionally biased region" description="Polar residues" evidence="10">
    <location>
        <begin position="306"/>
        <end position="319"/>
    </location>
</feature>
<dbReference type="PROSITE" id="PS50089">
    <property type="entry name" value="ZF_RING_2"/>
    <property type="match status" value="1"/>
</dbReference>
<feature type="region of interest" description="Disordered" evidence="10">
    <location>
        <begin position="484"/>
        <end position="526"/>
    </location>
</feature>
<dbReference type="InterPro" id="IPR006447">
    <property type="entry name" value="Myb_dom_plants"/>
</dbReference>
<dbReference type="InterPro" id="IPR004331">
    <property type="entry name" value="SPX_dom"/>
</dbReference>
<evidence type="ECO:0000256" key="8">
    <source>
        <dbReference type="ARBA" id="ARBA00023242"/>
    </source>
</evidence>
<evidence type="ECO:0000259" key="13">
    <source>
        <dbReference type="PROSITE" id="PS51382"/>
    </source>
</evidence>
<evidence type="ECO:0000256" key="4">
    <source>
        <dbReference type="ARBA" id="ARBA00022833"/>
    </source>
</evidence>
<dbReference type="InterPro" id="IPR044825">
    <property type="entry name" value="GLK1/2-like"/>
</dbReference>
<dbReference type="GO" id="GO:0045893">
    <property type="term" value="P:positive regulation of DNA-templated transcription"/>
    <property type="evidence" value="ECO:0007669"/>
    <property type="project" value="InterPro"/>
</dbReference>
<sequence length="859" mass="94214">MKFGARLEHDRHAPWAHHYIDYSRLKKLIKVLEDERREHSKSRGGEVEGKDTSVLLNFSNEFALKQQEAFLEVLVEEVSKCNDFFLSKERYLKEQTQTFTALLLGDSSGSGKGGNSGSGGGNASGGVGGDETPSLSQAKMKQFIRVCEEVDTLRKFVVFNYLAVMKILKKFDRWLPRSPDEAESCGAIQIEFLPRLLQEPFYRSAGLAATFTDLQVMAELLFSTSGQPISHIPESLVPTTDAFVCAICKEVLRSPVVLSCAHRFCWPCLAQVHNQHAGRSVMVLSPPASSPPSPRGGADKKEGKATPTSDQTLTESKTPSHPCPICRKEIVLAPGSYKVHSLLSRYLSRQSVRDRLRSDDSSCDGRYLSPVGVPRPSLPRPRVGSDMMRRRTSSAETGEVAPEVFQEVVSDVLEMGDEKTLHETFCDLIADEEDEMLGGASGLDLDWSDPHPDITYDFARASPLSLPPHLVEAASHQQRAQVASTLASAEVGSGTGVSDETGMGVEGNRLPGSGDAPHLKGFLGRNVKRKKDMKKKLFLEGDTLVDKPLPGQNEEGEEGYSEEKQSSSAESSRSDRAPAMPRSSTSLPSSVSTFPLTHPSSFPPHSGGTPLPPFSTFASPSSTSLPHTVLGGGITSMNGAAAFPALLPPLLRANGGGVDRQEMNGGKWKREREGEREREKGELTVQRYPDMLGRTIRGVPIPDVPPCNALDVSALQHLPLRQRGAEMAADMRPDKRQKVSNNRLLWTPELHRRFVAAVEVLGLDTATPLSILELMRAEGLKREQVNSHLQKYKIARKSVPDGCLLTSMDRQEEGAEWRQAQEVLSLAVHERSKVMEKLAAIDGIIERMCDVMKRYDAAH</sequence>
<dbReference type="PANTHER" id="PTHR31312">
    <property type="entry name" value="TRANSCRIPTION ACTIVATOR GLK1"/>
    <property type="match status" value="1"/>
</dbReference>
<keyword evidence="7" id="KW-0804">Transcription</keyword>
<protein>
    <recommendedName>
        <fullName evidence="15">SPX domain-containing protein</fullName>
    </recommendedName>
</protein>
<dbReference type="GO" id="GO:0003700">
    <property type="term" value="F:DNA-binding transcription factor activity"/>
    <property type="evidence" value="ECO:0007669"/>
    <property type="project" value="InterPro"/>
</dbReference>
<keyword evidence="2" id="KW-0479">Metal-binding</keyword>
<dbReference type="Pfam" id="PF13445">
    <property type="entry name" value="zf-RING_UBOX"/>
    <property type="match status" value="1"/>
</dbReference>
<feature type="region of interest" description="Disordered" evidence="10">
    <location>
        <begin position="282"/>
        <end position="321"/>
    </location>
</feature>
<dbReference type="EMBL" id="HBIB01009258">
    <property type="protein sequence ID" value="CAE0243635.1"/>
    <property type="molecule type" value="Transcribed_RNA"/>
</dbReference>
<feature type="compositionally biased region" description="Basic and acidic residues" evidence="10">
    <location>
        <begin position="668"/>
        <end position="680"/>
    </location>
</feature>
<evidence type="ECO:0000259" key="11">
    <source>
        <dbReference type="PROSITE" id="PS50089"/>
    </source>
</evidence>
<evidence type="ECO:0000256" key="10">
    <source>
        <dbReference type="SAM" id="MobiDB-lite"/>
    </source>
</evidence>
<dbReference type="PROSITE" id="PS00518">
    <property type="entry name" value="ZF_RING_1"/>
    <property type="match status" value="1"/>
</dbReference>
<dbReference type="CDD" id="cd14447">
    <property type="entry name" value="SPX"/>
    <property type="match status" value="1"/>
</dbReference>
<keyword evidence="6" id="KW-0238">DNA-binding</keyword>
<proteinExistence type="predicted"/>
<feature type="compositionally biased region" description="Gly residues" evidence="10">
    <location>
        <begin position="109"/>
        <end position="129"/>
    </location>
</feature>
<dbReference type="SUPFAM" id="SSF46689">
    <property type="entry name" value="Homeodomain-like"/>
    <property type="match status" value="1"/>
</dbReference>
<accession>A0A7S3D1F4</accession>
<dbReference type="AlphaFoldDB" id="A0A7S3D1F4"/>
<dbReference type="InterPro" id="IPR013083">
    <property type="entry name" value="Znf_RING/FYVE/PHD"/>
</dbReference>
<dbReference type="InterPro" id="IPR001841">
    <property type="entry name" value="Znf_RING"/>
</dbReference>
<name>A0A7S3D1F4_9EUKA</name>
<keyword evidence="3 9" id="KW-0863">Zinc-finger</keyword>